<dbReference type="SMART" id="SM00091">
    <property type="entry name" value="PAS"/>
    <property type="match status" value="3"/>
</dbReference>
<feature type="domain" description="PAC" evidence="9">
    <location>
        <begin position="102"/>
        <end position="152"/>
    </location>
</feature>
<evidence type="ECO:0000313" key="11">
    <source>
        <dbReference type="Proteomes" id="UP000708576"/>
    </source>
</evidence>
<evidence type="ECO:0000259" key="9">
    <source>
        <dbReference type="PROSITE" id="PS50113"/>
    </source>
</evidence>
<reference evidence="10 11" key="1">
    <citation type="journal article" date="2015" name="Int. J. Syst. Evol. Microbiol.">
        <title>Carboxylicivirga linearis sp. nov., isolated from a sea cucumber culture pond.</title>
        <authorList>
            <person name="Wang F.Q."/>
            <person name="Zhou Y.X."/>
            <person name="Lin X.Z."/>
            <person name="Chen G.J."/>
            <person name="Du Z.J."/>
        </authorList>
    </citation>
    <scope>NUCLEOTIDE SEQUENCE [LARGE SCALE GENOMIC DNA]</scope>
    <source>
        <strain evidence="10 11">FB218</strain>
    </source>
</reference>
<dbReference type="InterPro" id="IPR035965">
    <property type="entry name" value="PAS-like_dom_sf"/>
</dbReference>
<keyword evidence="4" id="KW-0808">Transferase</keyword>
<dbReference type="InterPro" id="IPR036097">
    <property type="entry name" value="HisK_dim/P_sf"/>
</dbReference>
<accession>A0ABS5JRM3</accession>
<dbReference type="SMART" id="SM00086">
    <property type="entry name" value="PAC"/>
    <property type="match status" value="3"/>
</dbReference>
<gene>
    <name evidence="10" type="ORF">KEM10_04455</name>
</gene>
<dbReference type="Pfam" id="PF13426">
    <property type="entry name" value="PAS_9"/>
    <property type="match status" value="1"/>
</dbReference>
<comment type="catalytic activity">
    <reaction evidence="1">
        <text>ATP + protein L-histidine = ADP + protein N-phospho-L-histidine.</text>
        <dbReference type="EC" id="2.7.13.3"/>
    </reaction>
</comment>
<dbReference type="EC" id="2.7.13.3" evidence="2"/>
<dbReference type="Pfam" id="PF00512">
    <property type="entry name" value="HisKA"/>
    <property type="match status" value="1"/>
</dbReference>
<evidence type="ECO:0000313" key="10">
    <source>
        <dbReference type="EMBL" id="MBS2097519.1"/>
    </source>
</evidence>
<keyword evidence="5" id="KW-0418">Kinase</keyword>
<dbReference type="SMART" id="SM00388">
    <property type="entry name" value="HisKA"/>
    <property type="match status" value="1"/>
</dbReference>
<feature type="domain" description="Histidine kinase" evidence="7">
    <location>
        <begin position="467"/>
        <end position="680"/>
    </location>
</feature>
<dbReference type="Pfam" id="PF02518">
    <property type="entry name" value="HATPase_c"/>
    <property type="match status" value="1"/>
</dbReference>
<feature type="domain" description="PAS" evidence="8">
    <location>
        <begin position="48"/>
        <end position="98"/>
    </location>
</feature>
<sequence length="680" mass="77584">MKLMRDSNILNKSLHFLRRYFKSDRTLYSELFNSITENPLIGVYILQDNKFKYVSKGWCIITGYSSEETVDQMRTMDIIVPSDETNLKEYVKKRMSGNTNTTDNRFRIIRKDGSLAHVKVYGNLIQYKGKNAVAGILIDITQQSAIESNLQENEEKYRNLVENSLVGVYLIQDNRFKYANNYFCEIFGYQPHEIINNIDPALLVHDDDKSKVAGNLEKRLTGKASLLKYEFKGLKKDDSIVYVQVLGTVMQYKGRPAVMGSLINITELKETTEALKESEHLFETLLNLAPYPISVTDKDLKHIIVNNSYCKTFKVTADEVLNKTPKELGFIVKDEDSSMIEDSMLKNNRVDNVETSLYDKKGNKKHFLYSCLKFKYKDGDLILNTFVDITEQNNIKEELSIHKENLEILVEQRTSELNVRNEELKRANKQLKDQKKDLQKTLTNLHTTQQQLIQSEKMASLGFLSAGIAHEINNPLNFIQGGSLAIEQILEESSINNMEEAKTYLNAINEGVRRTSDIVSSLNHYSRRNDKDRVLCQVNNIINNCLTMLKSKVSGNIQIIKDLDLSLPEIQANEGQLHQVLLNIINNSLQAANHELAEIKINTSADNKYVNVQVIDNGEGIPKDILKNVFDPFYTTKEPGEGTGLGLSISYNIIKEHKGSIKIDSEPGKWTKTEIHLPIY</sequence>
<evidence type="ECO:0000256" key="1">
    <source>
        <dbReference type="ARBA" id="ARBA00000085"/>
    </source>
</evidence>
<dbReference type="CDD" id="cd00130">
    <property type="entry name" value="PAS"/>
    <property type="match status" value="2"/>
</dbReference>
<dbReference type="InterPro" id="IPR013655">
    <property type="entry name" value="PAS_fold_3"/>
</dbReference>
<dbReference type="InterPro" id="IPR036890">
    <property type="entry name" value="HATPase_C_sf"/>
</dbReference>
<dbReference type="InterPro" id="IPR001610">
    <property type="entry name" value="PAC"/>
</dbReference>
<dbReference type="Proteomes" id="UP000708576">
    <property type="component" value="Unassembled WGS sequence"/>
</dbReference>
<dbReference type="EMBL" id="JAGUCO010000002">
    <property type="protein sequence ID" value="MBS2097519.1"/>
    <property type="molecule type" value="Genomic_DNA"/>
</dbReference>
<evidence type="ECO:0000259" key="7">
    <source>
        <dbReference type="PROSITE" id="PS50109"/>
    </source>
</evidence>
<protein>
    <recommendedName>
        <fullName evidence="2">histidine kinase</fullName>
        <ecNumber evidence="2">2.7.13.3</ecNumber>
    </recommendedName>
</protein>
<dbReference type="InterPro" id="IPR000014">
    <property type="entry name" value="PAS"/>
</dbReference>
<keyword evidence="3" id="KW-0597">Phosphoprotein</keyword>
<dbReference type="PROSITE" id="PS50113">
    <property type="entry name" value="PAC"/>
    <property type="match status" value="2"/>
</dbReference>
<dbReference type="SUPFAM" id="SSF47384">
    <property type="entry name" value="Homodimeric domain of signal transducing histidine kinase"/>
    <property type="match status" value="1"/>
</dbReference>
<evidence type="ECO:0000256" key="5">
    <source>
        <dbReference type="ARBA" id="ARBA00022777"/>
    </source>
</evidence>
<dbReference type="PANTHER" id="PTHR43304">
    <property type="entry name" value="PHYTOCHROME-LIKE PROTEIN CPH1"/>
    <property type="match status" value="1"/>
</dbReference>
<evidence type="ECO:0000259" key="8">
    <source>
        <dbReference type="PROSITE" id="PS50112"/>
    </source>
</evidence>
<evidence type="ECO:0000256" key="2">
    <source>
        <dbReference type="ARBA" id="ARBA00012438"/>
    </source>
</evidence>
<evidence type="ECO:0000256" key="6">
    <source>
        <dbReference type="SAM" id="Coils"/>
    </source>
</evidence>
<comment type="caution">
    <text evidence="10">The sequence shown here is derived from an EMBL/GenBank/DDBJ whole genome shotgun (WGS) entry which is preliminary data.</text>
</comment>
<dbReference type="Gene3D" id="3.30.565.10">
    <property type="entry name" value="Histidine kinase-like ATPase, C-terminal domain"/>
    <property type="match status" value="1"/>
</dbReference>
<dbReference type="PRINTS" id="PR00344">
    <property type="entry name" value="BCTRLSENSOR"/>
</dbReference>
<keyword evidence="11" id="KW-1185">Reference proteome</keyword>
<feature type="coiled-coil region" evidence="6">
    <location>
        <begin position="392"/>
        <end position="451"/>
    </location>
</feature>
<dbReference type="NCBIfam" id="TIGR00229">
    <property type="entry name" value="sensory_box"/>
    <property type="match status" value="3"/>
</dbReference>
<keyword evidence="6" id="KW-0175">Coiled coil</keyword>
<dbReference type="InterPro" id="IPR003661">
    <property type="entry name" value="HisK_dim/P_dom"/>
</dbReference>
<dbReference type="PROSITE" id="PS50109">
    <property type="entry name" value="HIS_KIN"/>
    <property type="match status" value="1"/>
</dbReference>
<name>A0ABS5JRM3_9BACT</name>
<dbReference type="SMART" id="SM00387">
    <property type="entry name" value="HATPase_c"/>
    <property type="match status" value="1"/>
</dbReference>
<dbReference type="Gene3D" id="3.30.450.20">
    <property type="entry name" value="PAS domain"/>
    <property type="match status" value="3"/>
</dbReference>
<dbReference type="Gene3D" id="1.10.287.130">
    <property type="match status" value="1"/>
</dbReference>
<dbReference type="InterPro" id="IPR004358">
    <property type="entry name" value="Sig_transdc_His_kin-like_C"/>
</dbReference>
<evidence type="ECO:0000256" key="3">
    <source>
        <dbReference type="ARBA" id="ARBA00022553"/>
    </source>
</evidence>
<evidence type="ECO:0000256" key="4">
    <source>
        <dbReference type="ARBA" id="ARBA00022679"/>
    </source>
</evidence>
<dbReference type="Pfam" id="PF08447">
    <property type="entry name" value="PAS_3"/>
    <property type="match status" value="2"/>
</dbReference>
<dbReference type="PANTHER" id="PTHR43304:SF1">
    <property type="entry name" value="PAC DOMAIN-CONTAINING PROTEIN"/>
    <property type="match status" value="1"/>
</dbReference>
<organism evidence="10 11">
    <name type="scientific">Carboxylicivirga linearis</name>
    <dbReference type="NCBI Taxonomy" id="1628157"/>
    <lineage>
        <taxon>Bacteria</taxon>
        <taxon>Pseudomonadati</taxon>
        <taxon>Bacteroidota</taxon>
        <taxon>Bacteroidia</taxon>
        <taxon>Marinilabiliales</taxon>
        <taxon>Marinilabiliaceae</taxon>
        <taxon>Carboxylicivirga</taxon>
    </lineage>
</organism>
<dbReference type="SUPFAM" id="SSF55874">
    <property type="entry name" value="ATPase domain of HSP90 chaperone/DNA topoisomerase II/histidine kinase"/>
    <property type="match status" value="1"/>
</dbReference>
<dbReference type="PROSITE" id="PS50112">
    <property type="entry name" value="PAS"/>
    <property type="match status" value="2"/>
</dbReference>
<feature type="domain" description="PAC" evidence="9">
    <location>
        <begin position="227"/>
        <end position="277"/>
    </location>
</feature>
<proteinExistence type="predicted"/>
<feature type="domain" description="PAS" evidence="8">
    <location>
        <begin position="153"/>
        <end position="223"/>
    </location>
</feature>
<dbReference type="InterPro" id="IPR005467">
    <property type="entry name" value="His_kinase_dom"/>
</dbReference>
<dbReference type="InterPro" id="IPR003594">
    <property type="entry name" value="HATPase_dom"/>
</dbReference>
<dbReference type="InterPro" id="IPR000700">
    <property type="entry name" value="PAS-assoc_C"/>
</dbReference>
<dbReference type="SUPFAM" id="SSF55785">
    <property type="entry name" value="PYP-like sensor domain (PAS domain)"/>
    <property type="match status" value="3"/>
</dbReference>
<dbReference type="InterPro" id="IPR052162">
    <property type="entry name" value="Sensor_kinase/Photoreceptor"/>
</dbReference>
<dbReference type="CDD" id="cd00082">
    <property type="entry name" value="HisKA"/>
    <property type="match status" value="1"/>
</dbReference>